<feature type="compositionally biased region" description="Polar residues" evidence="2">
    <location>
        <begin position="297"/>
        <end position="310"/>
    </location>
</feature>
<feature type="coiled-coil region" evidence="1">
    <location>
        <begin position="88"/>
        <end position="115"/>
    </location>
</feature>
<keyword evidence="5" id="KW-1185">Reference proteome</keyword>
<name>A0ABN8B9Z3_CHISP</name>
<dbReference type="InterPro" id="IPR057251">
    <property type="entry name" value="FP_C"/>
</dbReference>
<accession>A0ABN8B9Z3</accession>
<evidence type="ECO:0000256" key="1">
    <source>
        <dbReference type="SAM" id="Coils"/>
    </source>
</evidence>
<evidence type="ECO:0000313" key="5">
    <source>
        <dbReference type="Proteomes" id="UP001153292"/>
    </source>
</evidence>
<organism evidence="4 5">
    <name type="scientific">Chilo suppressalis</name>
    <name type="common">Asiatic rice borer moth</name>
    <dbReference type="NCBI Taxonomy" id="168631"/>
    <lineage>
        <taxon>Eukaryota</taxon>
        <taxon>Metazoa</taxon>
        <taxon>Ecdysozoa</taxon>
        <taxon>Arthropoda</taxon>
        <taxon>Hexapoda</taxon>
        <taxon>Insecta</taxon>
        <taxon>Pterygota</taxon>
        <taxon>Neoptera</taxon>
        <taxon>Endopterygota</taxon>
        <taxon>Lepidoptera</taxon>
        <taxon>Glossata</taxon>
        <taxon>Ditrysia</taxon>
        <taxon>Pyraloidea</taxon>
        <taxon>Crambidae</taxon>
        <taxon>Crambinae</taxon>
        <taxon>Chilo</taxon>
    </lineage>
</organism>
<dbReference type="Proteomes" id="UP001153292">
    <property type="component" value="Chromosome 5"/>
</dbReference>
<sequence>MQKSKHDLKTLKIETNKTKKKNKDLTQIGDTAKKKENIQPSGTSSLELIVSEMHLLRQDFANLQTEFGKRFDQLLLRFSDYDARLKSLEVKEKENELLKAQIAKLEDQLHRQTLSSLQSQIEIIGISETPGETTPNKIGIQLNESDLNHVYRGGPRITEDQKEKDSVRLPRPLVVTFTRRLKRDEFLKAGKTRRTLESCDIVGAGPQRKVYINERLTYEARQLFRTARNGTRENKYKFCWVQNGTVFIRKREGREGSPPIQVRSSKDLHKLSARRDQEQIRSSEDLQNLSARRDQEQAQVDKSSASVACV</sequence>
<feature type="domain" description="FP protein C-terminal" evidence="3">
    <location>
        <begin position="217"/>
        <end position="271"/>
    </location>
</feature>
<proteinExistence type="predicted"/>
<keyword evidence="1" id="KW-0175">Coiled coil</keyword>
<reference evidence="4" key="1">
    <citation type="submission" date="2021-12" db="EMBL/GenBank/DDBJ databases">
        <authorList>
            <person name="King R."/>
        </authorList>
    </citation>
    <scope>NUCLEOTIDE SEQUENCE</scope>
</reference>
<evidence type="ECO:0000259" key="3">
    <source>
        <dbReference type="Pfam" id="PF25298"/>
    </source>
</evidence>
<dbReference type="EMBL" id="OU963898">
    <property type="protein sequence ID" value="CAH0405931.1"/>
    <property type="molecule type" value="Genomic_DNA"/>
</dbReference>
<feature type="region of interest" description="Disordered" evidence="2">
    <location>
        <begin position="269"/>
        <end position="310"/>
    </location>
</feature>
<protein>
    <recommendedName>
        <fullName evidence="3">FP protein C-terminal domain-containing protein</fullName>
    </recommendedName>
</protein>
<evidence type="ECO:0000313" key="4">
    <source>
        <dbReference type="EMBL" id="CAH0405931.1"/>
    </source>
</evidence>
<gene>
    <name evidence="4" type="ORF">CHILSU_LOCUS9302</name>
</gene>
<feature type="compositionally biased region" description="Basic and acidic residues" evidence="2">
    <location>
        <begin position="269"/>
        <end position="284"/>
    </location>
</feature>
<evidence type="ECO:0000256" key="2">
    <source>
        <dbReference type="SAM" id="MobiDB-lite"/>
    </source>
</evidence>
<dbReference type="Pfam" id="PF25298">
    <property type="entry name" value="Baculo_FP_2nd"/>
    <property type="match status" value="1"/>
</dbReference>